<dbReference type="RefSeq" id="WP_093919742.1">
    <property type="nucleotide sequence ID" value="NZ_FONW01000004.1"/>
</dbReference>
<dbReference type="SUPFAM" id="SSF52317">
    <property type="entry name" value="Class I glutamine amidotransferase-like"/>
    <property type="match status" value="1"/>
</dbReference>
<dbReference type="InterPro" id="IPR013783">
    <property type="entry name" value="Ig-like_fold"/>
</dbReference>
<feature type="transmembrane region" description="Helical" evidence="1">
    <location>
        <begin position="662"/>
        <end position="684"/>
    </location>
</feature>
<dbReference type="AlphaFoldDB" id="A0A1I2HFB3"/>
<evidence type="ECO:0000313" key="4">
    <source>
        <dbReference type="Proteomes" id="UP000198964"/>
    </source>
</evidence>
<sequence length="690" mass="79160">MKFIYPEFLVALLLIGIPILIHFLHFKRYKTVYFSQVNFLKAVKEESRKKNNLKQLLILLCRILTVAALVFIFSQPYFPANKEAKNLAQKLVAIYVDNSFSMKQEGNQGILLEQAKSRAMEIAQSYGPATRFLLIDNQQQPESRQILSQSQLISKLGSIHESPVQLPLSQIHQSLSNRLQKQGAKAEKNIYLISDFQSYATDLNVFIKDTSIYTYLIPLTGQSTNNLLIDSCWFETPGHKKNREEILSVRIQNQSSQSYQNVPVRLKINDTIKAINNLSIEPEATEEIQLTYKNNQAGIHRGLVELDDYPIVYDNHYYFSYTVHSKNRVLAIAQPNDLTNSKLEALFKADENIDFETIAVNKIQVSQFKNYQCIYLLNLENLSSGLISSLKQFVEQGGSLAVFPGINSQLSSYNQLFASLNAVQLIAGDSTQLRMEKVNYKHLLFDKVFLHEKQDLELPRVSYSFRTSTNSRSLETSLVEFNNRQPAVSEFQAGSGRLYQFNFPLDDEKTNFTQQAIFVPLIYNIALNSFAPQDIQYEIKNDLVLNLSFNEAQRPTNTQTLLLDNGKQQFRIPVINQLNNQLRIDPGQAIQQAGFYDLYSNEHQLRTLAFNYSREESRSSTQNAQQLNQVLSTLNNPNITTIEGGNNDFVQQLLIANEGTQLWKIFLFLALFFLAMEVLISRFWEMIFKR</sequence>
<dbReference type="Gene3D" id="3.40.50.880">
    <property type="match status" value="1"/>
</dbReference>
<evidence type="ECO:0000313" key="3">
    <source>
        <dbReference type="EMBL" id="SFF28309.1"/>
    </source>
</evidence>
<dbReference type="PANTHER" id="PTHR37464">
    <property type="entry name" value="BLL2463 PROTEIN"/>
    <property type="match status" value="1"/>
</dbReference>
<accession>A0A1I2HFB3</accession>
<keyword evidence="1" id="KW-0472">Membrane</keyword>
<keyword evidence="1" id="KW-1133">Transmembrane helix</keyword>
<evidence type="ECO:0000259" key="2">
    <source>
        <dbReference type="Pfam" id="PF07584"/>
    </source>
</evidence>
<dbReference type="InterPro" id="IPR029062">
    <property type="entry name" value="Class_I_gatase-like"/>
</dbReference>
<dbReference type="STRING" id="655355.SAMN05216283_10454"/>
<dbReference type="EMBL" id="FONW01000004">
    <property type="protein sequence ID" value="SFF28309.1"/>
    <property type="molecule type" value="Genomic_DNA"/>
</dbReference>
<evidence type="ECO:0000256" key="1">
    <source>
        <dbReference type="SAM" id="Phobius"/>
    </source>
</evidence>
<keyword evidence="4" id="KW-1185">Reference proteome</keyword>
<organism evidence="3 4">
    <name type="scientific">Sunxiuqinia elliptica</name>
    <dbReference type="NCBI Taxonomy" id="655355"/>
    <lineage>
        <taxon>Bacteria</taxon>
        <taxon>Pseudomonadati</taxon>
        <taxon>Bacteroidota</taxon>
        <taxon>Bacteroidia</taxon>
        <taxon>Marinilabiliales</taxon>
        <taxon>Prolixibacteraceae</taxon>
        <taxon>Sunxiuqinia</taxon>
    </lineage>
</organism>
<dbReference type="Gene3D" id="2.60.40.10">
    <property type="entry name" value="Immunoglobulins"/>
    <property type="match status" value="1"/>
</dbReference>
<dbReference type="Proteomes" id="UP000198964">
    <property type="component" value="Unassembled WGS sequence"/>
</dbReference>
<dbReference type="InterPro" id="IPR011933">
    <property type="entry name" value="Double_TM_dom"/>
</dbReference>
<keyword evidence="1 3" id="KW-0812">Transmembrane</keyword>
<reference evidence="3 4" key="1">
    <citation type="submission" date="2016-10" db="EMBL/GenBank/DDBJ databases">
        <authorList>
            <person name="de Groot N.N."/>
        </authorList>
    </citation>
    <scope>NUCLEOTIDE SEQUENCE [LARGE SCALE GENOMIC DNA]</scope>
    <source>
        <strain evidence="3 4">CGMCC 1.9156</strain>
    </source>
</reference>
<protein>
    <submittedName>
        <fullName evidence="3">N-terminal double-transmembrane domain-containing protein</fullName>
    </submittedName>
</protein>
<gene>
    <name evidence="3" type="ORF">SAMN05216283_10454</name>
</gene>
<name>A0A1I2HFB3_9BACT</name>
<dbReference type="Pfam" id="PF07584">
    <property type="entry name" value="BatA"/>
    <property type="match status" value="1"/>
</dbReference>
<dbReference type="NCBIfam" id="TIGR02226">
    <property type="entry name" value="two_anch"/>
    <property type="match status" value="1"/>
</dbReference>
<feature type="transmembrane region" description="Helical" evidence="1">
    <location>
        <begin position="56"/>
        <end position="78"/>
    </location>
</feature>
<dbReference type="InterPro" id="IPR024163">
    <property type="entry name" value="Aerotolerance_reg_N"/>
</dbReference>
<feature type="domain" description="Aerotolerance regulator N-terminal" evidence="2">
    <location>
        <begin position="1"/>
        <end position="76"/>
    </location>
</feature>
<proteinExistence type="predicted"/>
<dbReference type="PANTHER" id="PTHR37464:SF1">
    <property type="entry name" value="BLL2463 PROTEIN"/>
    <property type="match status" value="1"/>
</dbReference>
<feature type="transmembrane region" description="Helical" evidence="1">
    <location>
        <begin position="6"/>
        <end position="26"/>
    </location>
</feature>